<dbReference type="InterPro" id="IPR000326">
    <property type="entry name" value="PAP2/HPO"/>
</dbReference>
<feature type="domain" description="Phosphatidic acid phosphatase type 2/haloperoxidase" evidence="2">
    <location>
        <begin position="94"/>
        <end position="219"/>
    </location>
</feature>
<gene>
    <name evidence="3" type="ORF">CDV26_01785</name>
</gene>
<evidence type="ECO:0000259" key="2">
    <source>
        <dbReference type="Pfam" id="PF01569"/>
    </source>
</evidence>
<proteinExistence type="predicted"/>
<evidence type="ECO:0000256" key="1">
    <source>
        <dbReference type="SAM" id="Phobius"/>
    </source>
</evidence>
<accession>A0ABM6LXJ1</accession>
<dbReference type="Pfam" id="PF01569">
    <property type="entry name" value="PAP2"/>
    <property type="match status" value="1"/>
</dbReference>
<reference evidence="3 4" key="1">
    <citation type="submission" date="2017-06" db="EMBL/GenBank/DDBJ databases">
        <title>Complete genome of Francisella halioticida.</title>
        <authorList>
            <person name="Sjodin A."/>
        </authorList>
    </citation>
    <scope>NUCLEOTIDE SEQUENCE [LARGE SCALE GENOMIC DNA]</scope>
    <source>
        <strain evidence="3 4">DSM 23729</strain>
    </source>
</reference>
<dbReference type="RefSeq" id="WP_088771838.1">
    <property type="nucleotide sequence ID" value="NZ_AP023082.1"/>
</dbReference>
<dbReference type="InterPro" id="IPR036938">
    <property type="entry name" value="PAP2/HPO_sf"/>
</dbReference>
<protein>
    <submittedName>
        <fullName evidence="3">Phosphatase PAP2 family protein</fullName>
    </submittedName>
</protein>
<dbReference type="NCBIfam" id="NF045633">
    <property type="entry name" value="LipidAPhtaseLpxF"/>
    <property type="match status" value="1"/>
</dbReference>
<keyword evidence="1" id="KW-0472">Membrane</keyword>
<feature type="transmembrane region" description="Helical" evidence="1">
    <location>
        <begin position="194"/>
        <end position="216"/>
    </location>
</feature>
<dbReference type="EMBL" id="CP022132">
    <property type="protein sequence ID" value="ASG67287.1"/>
    <property type="molecule type" value="Genomic_DNA"/>
</dbReference>
<keyword evidence="1" id="KW-1133">Transmembrane helix</keyword>
<organism evidence="3 4">
    <name type="scientific">Francisella halioticida</name>
    <dbReference type="NCBI Taxonomy" id="549298"/>
    <lineage>
        <taxon>Bacteria</taxon>
        <taxon>Pseudomonadati</taxon>
        <taxon>Pseudomonadota</taxon>
        <taxon>Gammaproteobacteria</taxon>
        <taxon>Thiotrichales</taxon>
        <taxon>Francisellaceae</taxon>
        <taxon>Francisella</taxon>
    </lineage>
</organism>
<name>A0ABM6LXJ1_9GAMM</name>
<feature type="transmembrane region" description="Helical" evidence="1">
    <location>
        <begin position="88"/>
        <end position="108"/>
    </location>
</feature>
<keyword evidence="4" id="KW-1185">Reference proteome</keyword>
<feature type="transmembrane region" description="Helical" evidence="1">
    <location>
        <begin position="170"/>
        <end position="188"/>
    </location>
</feature>
<evidence type="ECO:0000313" key="3">
    <source>
        <dbReference type="EMBL" id="ASG67287.1"/>
    </source>
</evidence>
<feature type="transmembrane region" description="Helical" evidence="1">
    <location>
        <begin position="56"/>
        <end position="76"/>
    </location>
</feature>
<dbReference type="Gene3D" id="1.20.144.10">
    <property type="entry name" value="Phosphatidic acid phosphatase type 2/haloperoxidase"/>
    <property type="match status" value="1"/>
</dbReference>
<dbReference type="CDD" id="cd03396">
    <property type="entry name" value="PAP2_like_6"/>
    <property type="match status" value="1"/>
</dbReference>
<sequence>MAKFHIIVGFIVCFCAWVFFLIFPHLDLTLASDFYNPSYGFAASANHGFFGFLHKFAIKFPIVFSIAVILFLLGSLFIKAFRIKNRKVIFFIAVCLWIGPGLVVNAVFKNHWGRPRPYMVQQFDGDKIFQQPFVISNQCSTNCSFLCGDASMGFWLFALMPLAATRKKKILAFSIAILAGGGLGLMRMAQGGHFFSDVIFCGIFVYICTWIVYWVMYERSKKTIETESYESQQL</sequence>
<dbReference type="Proteomes" id="UP000249910">
    <property type="component" value="Chromosome"/>
</dbReference>
<feature type="transmembrane region" description="Helical" evidence="1">
    <location>
        <begin position="143"/>
        <end position="163"/>
    </location>
</feature>
<feature type="transmembrane region" description="Helical" evidence="1">
    <location>
        <begin position="7"/>
        <end position="26"/>
    </location>
</feature>
<keyword evidence="1" id="KW-0812">Transmembrane</keyword>
<evidence type="ECO:0000313" key="4">
    <source>
        <dbReference type="Proteomes" id="UP000249910"/>
    </source>
</evidence>
<dbReference type="InterPro" id="IPR054677">
    <property type="entry name" value="LpxF"/>
</dbReference>
<dbReference type="SUPFAM" id="SSF48317">
    <property type="entry name" value="Acid phosphatase/Vanadium-dependent haloperoxidase"/>
    <property type="match status" value="1"/>
</dbReference>